<feature type="compositionally biased region" description="Pro residues" evidence="6">
    <location>
        <begin position="1"/>
        <end position="16"/>
    </location>
</feature>
<keyword evidence="1" id="KW-0678">Repressor</keyword>
<proteinExistence type="predicted"/>
<feature type="domain" description="HTH tetR-type" evidence="7">
    <location>
        <begin position="26"/>
        <end position="86"/>
    </location>
</feature>
<sequence length="235" mass="25845">MPPPRASALGVPPPVRRAPGRPREQILNRDLIADAAFAQIRTSGLRGLTMRALARRLAVTPSALYNHVASRDAVLALLQERFAATLDTTGFGILPLRDALSKWAWSYLERLRERPELVPLIVAVPLAHTPYTTLMYQRVVTGFSAAGWPDESIIAAMSVLETYIFGAVADSESPDDVYRPKDPERSPLLARTTAAFAATVAERGRRPRDLLFEIGLEALLTGMHHRWGSSGRTRA</sequence>
<gene>
    <name evidence="8" type="ORF">RBR11_04230</name>
</gene>
<keyword evidence="3 5" id="KW-0238">DNA-binding</keyword>
<dbReference type="Gene3D" id="1.10.357.10">
    <property type="entry name" value="Tetracycline Repressor, domain 2"/>
    <property type="match status" value="1"/>
</dbReference>
<dbReference type="Pfam" id="PF00440">
    <property type="entry name" value="TetR_N"/>
    <property type="match status" value="1"/>
</dbReference>
<name>A0ABU0XDC1_9MICO</name>
<dbReference type="PANTHER" id="PTHR30055">
    <property type="entry name" value="HTH-TYPE TRANSCRIPTIONAL REGULATOR RUTR"/>
    <property type="match status" value="1"/>
</dbReference>
<feature type="region of interest" description="Disordered" evidence="6">
    <location>
        <begin position="1"/>
        <end position="20"/>
    </location>
</feature>
<dbReference type="Pfam" id="PF02909">
    <property type="entry name" value="TetR_C_1"/>
    <property type="match status" value="1"/>
</dbReference>
<evidence type="ECO:0000256" key="6">
    <source>
        <dbReference type="SAM" id="MobiDB-lite"/>
    </source>
</evidence>
<evidence type="ECO:0000313" key="8">
    <source>
        <dbReference type="EMBL" id="MDQ4213114.1"/>
    </source>
</evidence>
<keyword evidence="9" id="KW-1185">Reference proteome</keyword>
<dbReference type="InterPro" id="IPR036271">
    <property type="entry name" value="Tet_transcr_reg_TetR-rel_C_sf"/>
</dbReference>
<reference evidence="8 9" key="1">
    <citation type="submission" date="2023-08" db="EMBL/GenBank/DDBJ databases">
        <title>Microbacterium sp. nov., isolated from a waste landfill.</title>
        <authorList>
            <person name="Wen W."/>
        </authorList>
    </citation>
    <scope>NUCLEOTIDE SEQUENCE [LARGE SCALE GENOMIC DNA]</scope>
    <source>
        <strain evidence="8 9">ASV81</strain>
    </source>
</reference>
<dbReference type="PROSITE" id="PS50977">
    <property type="entry name" value="HTH_TETR_2"/>
    <property type="match status" value="1"/>
</dbReference>
<evidence type="ECO:0000259" key="7">
    <source>
        <dbReference type="PROSITE" id="PS50977"/>
    </source>
</evidence>
<accession>A0ABU0XDC1</accession>
<evidence type="ECO:0000256" key="4">
    <source>
        <dbReference type="ARBA" id="ARBA00023163"/>
    </source>
</evidence>
<organism evidence="8 9">
    <name type="scientific">Microbacterium capsulatum</name>
    <dbReference type="NCBI Taxonomy" id="3041921"/>
    <lineage>
        <taxon>Bacteria</taxon>
        <taxon>Bacillati</taxon>
        <taxon>Actinomycetota</taxon>
        <taxon>Actinomycetes</taxon>
        <taxon>Micrococcales</taxon>
        <taxon>Microbacteriaceae</taxon>
        <taxon>Microbacterium</taxon>
    </lineage>
</organism>
<keyword evidence="4" id="KW-0804">Transcription</keyword>
<keyword evidence="2" id="KW-0805">Transcription regulation</keyword>
<dbReference type="InterPro" id="IPR009057">
    <property type="entry name" value="Homeodomain-like_sf"/>
</dbReference>
<evidence type="ECO:0000313" key="9">
    <source>
        <dbReference type="Proteomes" id="UP001230289"/>
    </source>
</evidence>
<comment type="caution">
    <text evidence="8">The sequence shown here is derived from an EMBL/GenBank/DDBJ whole genome shotgun (WGS) entry which is preliminary data.</text>
</comment>
<dbReference type="EMBL" id="JAVFCB010000002">
    <property type="protein sequence ID" value="MDQ4213114.1"/>
    <property type="molecule type" value="Genomic_DNA"/>
</dbReference>
<evidence type="ECO:0000256" key="3">
    <source>
        <dbReference type="ARBA" id="ARBA00023125"/>
    </source>
</evidence>
<evidence type="ECO:0000256" key="1">
    <source>
        <dbReference type="ARBA" id="ARBA00022491"/>
    </source>
</evidence>
<dbReference type="InterPro" id="IPR004111">
    <property type="entry name" value="Repressor_TetR_C"/>
</dbReference>
<dbReference type="SUPFAM" id="SSF48498">
    <property type="entry name" value="Tetracyclin repressor-like, C-terminal domain"/>
    <property type="match status" value="1"/>
</dbReference>
<evidence type="ECO:0000256" key="5">
    <source>
        <dbReference type="PROSITE-ProRule" id="PRU00335"/>
    </source>
</evidence>
<dbReference type="InterPro" id="IPR003012">
    <property type="entry name" value="Tet_transcr_reg_TetR"/>
</dbReference>
<protein>
    <submittedName>
        <fullName evidence="8">TetR/AcrR family transcriptional regulator</fullName>
    </submittedName>
</protein>
<dbReference type="InterPro" id="IPR001647">
    <property type="entry name" value="HTH_TetR"/>
</dbReference>
<dbReference type="InterPro" id="IPR050109">
    <property type="entry name" value="HTH-type_TetR-like_transc_reg"/>
</dbReference>
<dbReference type="SUPFAM" id="SSF46689">
    <property type="entry name" value="Homeodomain-like"/>
    <property type="match status" value="1"/>
</dbReference>
<evidence type="ECO:0000256" key="2">
    <source>
        <dbReference type="ARBA" id="ARBA00023015"/>
    </source>
</evidence>
<dbReference type="RefSeq" id="WP_308488055.1">
    <property type="nucleotide sequence ID" value="NZ_JAVFCB010000002.1"/>
</dbReference>
<dbReference type="Proteomes" id="UP001230289">
    <property type="component" value="Unassembled WGS sequence"/>
</dbReference>
<dbReference type="PANTHER" id="PTHR30055:SF239">
    <property type="entry name" value="TRANSCRIPTIONAL REGULATORY PROTEIN"/>
    <property type="match status" value="1"/>
</dbReference>
<dbReference type="PRINTS" id="PR00400">
    <property type="entry name" value="TETREPRESSOR"/>
</dbReference>
<feature type="DNA-binding region" description="H-T-H motif" evidence="5">
    <location>
        <begin position="49"/>
        <end position="68"/>
    </location>
</feature>